<dbReference type="NCBIfam" id="TIGR00778">
    <property type="entry name" value="ahpD_dom"/>
    <property type="match status" value="1"/>
</dbReference>
<comment type="caution">
    <text evidence="2">The sequence shown here is derived from an EMBL/GenBank/DDBJ whole genome shotgun (WGS) entry which is preliminary data.</text>
</comment>
<organism evidence="2 3">
    <name type="scientific">Glaciecola petra</name>
    <dbReference type="NCBI Taxonomy" id="3075602"/>
    <lineage>
        <taxon>Bacteria</taxon>
        <taxon>Pseudomonadati</taxon>
        <taxon>Pseudomonadota</taxon>
        <taxon>Gammaproteobacteria</taxon>
        <taxon>Alteromonadales</taxon>
        <taxon>Alteromonadaceae</taxon>
        <taxon>Glaciecola</taxon>
    </lineage>
</organism>
<proteinExistence type="predicted"/>
<dbReference type="RefSeq" id="WP_311367224.1">
    <property type="nucleotide sequence ID" value="NZ_JAVRHX010000001.1"/>
</dbReference>
<sequence>MPFFTHLNQNSDITDITWNNRSRFAPIDKFSENIMRGSSELSIETRELIAAYVSALNECSFCTGAHLAVANQFSVSSNLLDELLENIDNSSLDPVFNPLFHFAYKLTTNPSRMVQSDVDAILAAKWSAQTVEDLICIVSAFNFFNRLLDGHGIKGNEKVYQMAGEQLSQKGYKVPFFIKLIKPLIDRQKKKYFDE</sequence>
<dbReference type="InterPro" id="IPR029032">
    <property type="entry name" value="AhpD-like"/>
</dbReference>
<gene>
    <name evidence="2" type="ORF">RM552_02540</name>
</gene>
<reference evidence="2 3" key="1">
    <citation type="submission" date="2023-09" db="EMBL/GenBank/DDBJ databases">
        <authorList>
            <person name="Rey-Velasco X."/>
        </authorList>
    </citation>
    <scope>NUCLEOTIDE SEQUENCE [LARGE SCALE GENOMIC DNA]</scope>
    <source>
        <strain evidence="2 3">P117</strain>
    </source>
</reference>
<evidence type="ECO:0000313" key="2">
    <source>
        <dbReference type="EMBL" id="MDT0593721.1"/>
    </source>
</evidence>
<dbReference type="Proteomes" id="UP001253545">
    <property type="component" value="Unassembled WGS sequence"/>
</dbReference>
<dbReference type="PANTHER" id="PTHR35446">
    <property type="entry name" value="SI:CH211-175M2.5"/>
    <property type="match status" value="1"/>
</dbReference>
<dbReference type="InterPro" id="IPR003779">
    <property type="entry name" value="CMD-like"/>
</dbReference>
<dbReference type="InterPro" id="IPR004675">
    <property type="entry name" value="AhpD_core"/>
</dbReference>
<protein>
    <submittedName>
        <fullName evidence="2">Carboxymuconolactone decarboxylase family protein</fullName>
    </submittedName>
</protein>
<dbReference type="Gene3D" id="1.20.1290.10">
    <property type="entry name" value="AhpD-like"/>
    <property type="match status" value="1"/>
</dbReference>
<evidence type="ECO:0000313" key="3">
    <source>
        <dbReference type="Proteomes" id="UP001253545"/>
    </source>
</evidence>
<evidence type="ECO:0000259" key="1">
    <source>
        <dbReference type="Pfam" id="PF02627"/>
    </source>
</evidence>
<dbReference type="EMBL" id="JAVRHX010000001">
    <property type="protein sequence ID" value="MDT0593721.1"/>
    <property type="molecule type" value="Genomic_DNA"/>
</dbReference>
<feature type="domain" description="Carboxymuconolactone decarboxylase-like" evidence="1">
    <location>
        <begin position="28"/>
        <end position="86"/>
    </location>
</feature>
<accession>A0ABU2ZMT3</accession>
<dbReference type="PANTHER" id="PTHR35446:SF2">
    <property type="entry name" value="CARBOXYMUCONOLACTONE DECARBOXYLASE-LIKE DOMAIN-CONTAINING PROTEIN"/>
    <property type="match status" value="1"/>
</dbReference>
<keyword evidence="3" id="KW-1185">Reference proteome</keyword>
<name>A0ABU2ZMT3_9ALTE</name>
<dbReference type="SUPFAM" id="SSF69118">
    <property type="entry name" value="AhpD-like"/>
    <property type="match status" value="1"/>
</dbReference>
<dbReference type="Pfam" id="PF02627">
    <property type="entry name" value="CMD"/>
    <property type="match status" value="1"/>
</dbReference>